<protein>
    <submittedName>
        <fullName evidence="1">Uncharacterized protein</fullName>
    </submittedName>
</protein>
<dbReference type="EMBL" id="GBXM01015160">
    <property type="protein sequence ID" value="JAH93417.1"/>
    <property type="molecule type" value="Transcribed_RNA"/>
</dbReference>
<accession>A0A0E9WSS5</accession>
<sequence>MYRQQKSGNWLNFIGTTDWYIKKLYRQQLDYKVVNRQSLLFL</sequence>
<reference evidence="1" key="1">
    <citation type="submission" date="2014-11" db="EMBL/GenBank/DDBJ databases">
        <authorList>
            <person name="Amaro Gonzalez C."/>
        </authorList>
    </citation>
    <scope>NUCLEOTIDE SEQUENCE</scope>
</reference>
<proteinExistence type="predicted"/>
<name>A0A0E9WSS5_ANGAN</name>
<organism evidence="1">
    <name type="scientific">Anguilla anguilla</name>
    <name type="common">European freshwater eel</name>
    <name type="synonym">Muraena anguilla</name>
    <dbReference type="NCBI Taxonomy" id="7936"/>
    <lineage>
        <taxon>Eukaryota</taxon>
        <taxon>Metazoa</taxon>
        <taxon>Chordata</taxon>
        <taxon>Craniata</taxon>
        <taxon>Vertebrata</taxon>
        <taxon>Euteleostomi</taxon>
        <taxon>Actinopterygii</taxon>
        <taxon>Neopterygii</taxon>
        <taxon>Teleostei</taxon>
        <taxon>Anguilliformes</taxon>
        <taxon>Anguillidae</taxon>
        <taxon>Anguilla</taxon>
    </lineage>
</organism>
<evidence type="ECO:0000313" key="1">
    <source>
        <dbReference type="EMBL" id="JAH93417.1"/>
    </source>
</evidence>
<dbReference type="AlphaFoldDB" id="A0A0E9WSS5"/>
<reference evidence="1" key="2">
    <citation type="journal article" date="2015" name="Fish Shellfish Immunol.">
        <title>Early steps in the European eel (Anguilla anguilla)-Vibrio vulnificus interaction in the gills: Role of the RtxA13 toxin.</title>
        <authorList>
            <person name="Callol A."/>
            <person name="Pajuelo D."/>
            <person name="Ebbesson L."/>
            <person name="Teles M."/>
            <person name="MacKenzie S."/>
            <person name="Amaro C."/>
        </authorList>
    </citation>
    <scope>NUCLEOTIDE SEQUENCE</scope>
</reference>